<comment type="caution">
    <text evidence="1">The sequence shown here is derived from an EMBL/GenBank/DDBJ whole genome shotgun (WGS) entry which is preliminary data.</text>
</comment>
<evidence type="ECO:0000313" key="1">
    <source>
        <dbReference type="EMBL" id="KAI3722952.1"/>
    </source>
</evidence>
<name>A0ACB9BLR5_CICIN</name>
<sequence>MPTSIISVEAVNQMTGLVDSLKLLEKLLKQTVVSKLGIREALNGLCHATTGGIISLHACRMSSIETLKHLQSILHFPEFKEKYEVKQFCLANAYLIFSTASSSINLHTNGTKPLEVLVIDEAAQLKECEALIPLQLGGVQHVILVGDERQLPAMVQSKISEEAEFGRSLFERLVSLDVTPAKEEFDKSQSRKNLMEVAVAAEIIARLYRESVARKRRVSVGCISPYKAQVNAIQEKLGDKYMSSENYFSVKVRSVDGFQGSEEDIIIISTVRCNGRGSVGFLSNYQRTNVALTRARYCLWILGNGSTLVNSGSIWKNLVVDAKDRGCFYNVSEDMNLAQAAMGPSFDLRQPDNVFNMDSLVFSESKWQVNYSDGFLETIARFTDPEIRKEVLSLLAKLSSGWRQPQNVVNKEGTRTLLGRVSILQICNGVVSFLRKLSSFWHQPEKDVKADVISMQGTLIPLEFYKVMEDLRLIWAVDIVVQNSLCIQVLKIWDVVPASKTEQLAKTLLEKVYGNYTQNMINHCKEKCLDGDLVLPMTWPVNRDINQSWIMANQLATFRLTKQPASASSSTASYGSVQEDLACSDSTSEPPSVFDGTTSRFFSFSFSSLPQLIAQQASSRYLVPVVDSTACDVDACLRVPCSGRRLSSLPTCIRSPSIVKGACIFDVHLVSDLAGKDSVLQLICVGTL</sequence>
<reference evidence="1 2" key="2">
    <citation type="journal article" date="2022" name="Mol. Ecol. Resour.">
        <title>The genomes of chicory, endive, great burdock and yacon provide insights into Asteraceae paleo-polyploidization history and plant inulin production.</title>
        <authorList>
            <person name="Fan W."/>
            <person name="Wang S."/>
            <person name="Wang H."/>
            <person name="Wang A."/>
            <person name="Jiang F."/>
            <person name="Liu H."/>
            <person name="Zhao H."/>
            <person name="Xu D."/>
            <person name="Zhang Y."/>
        </authorList>
    </citation>
    <scope>NUCLEOTIDE SEQUENCE [LARGE SCALE GENOMIC DNA]</scope>
    <source>
        <strain evidence="2">cv. Punajuju</strain>
        <tissue evidence="1">Leaves</tissue>
    </source>
</reference>
<organism evidence="1 2">
    <name type="scientific">Cichorium intybus</name>
    <name type="common">Chicory</name>
    <dbReference type="NCBI Taxonomy" id="13427"/>
    <lineage>
        <taxon>Eukaryota</taxon>
        <taxon>Viridiplantae</taxon>
        <taxon>Streptophyta</taxon>
        <taxon>Embryophyta</taxon>
        <taxon>Tracheophyta</taxon>
        <taxon>Spermatophyta</taxon>
        <taxon>Magnoliopsida</taxon>
        <taxon>eudicotyledons</taxon>
        <taxon>Gunneridae</taxon>
        <taxon>Pentapetalae</taxon>
        <taxon>asterids</taxon>
        <taxon>campanulids</taxon>
        <taxon>Asterales</taxon>
        <taxon>Asteraceae</taxon>
        <taxon>Cichorioideae</taxon>
        <taxon>Cichorieae</taxon>
        <taxon>Cichoriinae</taxon>
        <taxon>Cichorium</taxon>
    </lineage>
</organism>
<evidence type="ECO:0000313" key="2">
    <source>
        <dbReference type="Proteomes" id="UP001055811"/>
    </source>
</evidence>
<protein>
    <submittedName>
        <fullName evidence="1">Uncharacterized protein</fullName>
    </submittedName>
</protein>
<dbReference type="EMBL" id="CM042014">
    <property type="protein sequence ID" value="KAI3722952.1"/>
    <property type="molecule type" value="Genomic_DNA"/>
</dbReference>
<proteinExistence type="predicted"/>
<dbReference type="Proteomes" id="UP001055811">
    <property type="component" value="Linkage Group LG06"/>
</dbReference>
<accession>A0ACB9BLR5</accession>
<keyword evidence="2" id="KW-1185">Reference proteome</keyword>
<gene>
    <name evidence="1" type="ORF">L2E82_34185</name>
</gene>
<reference evidence="2" key="1">
    <citation type="journal article" date="2022" name="Mol. Ecol. Resour.">
        <title>The genomes of chicory, endive, great burdock and yacon provide insights into Asteraceae palaeo-polyploidization history and plant inulin production.</title>
        <authorList>
            <person name="Fan W."/>
            <person name="Wang S."/>
            <person name="Wang H."/>
            <person name="Wang A."/>
            <person name="Jiang F."/>
            <person name="Liu H."/>
            <person name="Zhao H."/>
            <person name="Xu D."/>
            <person name="Zhang Y."/>
        </authorList>
    </citation>
    <scope>NUCLEOTIDE SEQUENCE [LARGE SCALE GENOMIC DNA]</scope>
    <source>
        <strain evidence="2">cv. Punajuju</strain>
    </source>
</reference>